<dbReference type="Gene3D" id="3.40.430.10">
    <property type="entry name" value="Dihydrofolate Reductase, subunit A"/>
    <property type="match status" value="1"/>
</dbReference>
<sequence>MFVFNTATTANGFLADPHDSLEWLFQVKSEAPDMEPFTETVSVFVMGSSTYEWLLNTENMLGQPEKWVEFFGDRPSYVFTSRDLHVPPGVDVRFLNSSVPDALPTIAEAAGDGVVWVMGGGDLVGQFLDANSLDRIIMTIAPAFLASGKPLLPRTVHPDRLTLKGTRAVGQFVEITYDVVGSGPSA</sequence>
<dbReference type="Proteomes" id="UP001500166">
    <property type="component" value="Unassembled WGS sequence"/>
</dbReference>
<evidence type="ECO:0000313" key="2">
    <source>
        <dbReference type="EMBL" id="GAA2121084.1"/>
    </source>
</evidence>
<comment type="caution">
    <text evidence="2">The sequence shown here is derived from an EMBL/GenBank/DDBJ whole genome shotgun (WGS) entry which is preliminary data.</text>
</comment>
<dbReference type="InterPro" id="IPR024072">
    <property type="entry name" value="DHFR-like_dom_sf"/>
</dbReference>
<dbReference type="SUPFAM" id="SSF53597">
    <property type="entry name" value="Dihydrofolate reductase-like"/>
    <property type="match status" value="1"/>
</dbReference>
<dbReference type="RefSeq" id="WP_344225204.1">
    <property type="nucleotide sequence ID" value="NZ_BAAAQA010000025.1"/>
</dbReference>
<reference evidence="2 3" key="1">
    <citation type="journal article" date="2019" name="Int. J. Syst. Evol. Microbiol.">
        <title>The Global Catalogue of Microorganisms (GCM) 10K type strain sequencing project: providing services to taxonomists for standard genome sequencing and annotation.</title>
        <authorList>
            <consortium name="The Broad Institute Genomics Platform"/>
            <consortium name="The Broad Institute Genome Sequencing Center for Infectious Disease"/>
            <person name="Wu L."/>
            <person name="Ma J."/>
        </authorList>
    </citation>
    <scope>NUCLEOTIDE SEQUENCE [LARGE SCALE GENOMIC DNA]</scope>
    <source>
        <strain evidence="2 3">JCM 15914</strain>
    </source>
</reference>
<evidence type="ECO:0000259" key="1">
    <source>
        <dbReference type="Pfam" id="PF01872"/>
    </source>
</evidence>
<name>A0ABN2Y4D1_9MICC</name>
<dbReference type="InterPro" id="IPR002734">
    <property type="entry name" value="RibDG_C"/>
</dbReference>
<proteinExistence type="predicted"/>
<accession>A0ABN2Y4D1</accession>
<keyword evidence="3" id="KW-1185">Reference proteome</keyword>
<dbReference type="Pfam" id="PF01872">
    <property type="entry name" value="RibD_C"/>
    <property type="match status" value="1"/>
</dbReference>
<protein>
    <submittedName>
        <fullName evidence="2">Dihydrofolate reductase family protein</fullName>
    </submittedName>
</protein>
<dbReference type="PANTHER" id="PTHR38011:SF11">
    <property type="entry name" value="2,5-DIAMINO-6-RIBOSYLAMINO-4(3H)-PYRIMIDINONE 5'-PHOSPHATE REDUCTASE"/>
    <property type="match status" value="1"/>
</dbReference>
<dbReference type="InterPro" id="IPR050765">
    <property type="entry name" value="Riboflavin_Biosynth_HTPR"/>
</dbReference>
<organism evidence="2 3">
    <name type="scientific">Kocuria atrinae</name>
    <dbReference type="NCBI Taxonomy" id="592377"/>
    <lineage>
        <taxon>Bacteria</taxon>
        <taxon>Bacillati</taxon>
        <taxon>Actinomycetota</taxon>
        <taxon>Actinomycetes</taxon>
        <taxon>Micrococcales</taxon>
        <taxon>Micrococcaceae</taxon>
        <taxon>Kocuria</taxon>
    </lineage>
</organism>
<gene>
    <name evidence="2" type="ORF">GCM10009824_23370</name>
</gene>
<dbReference type="EMBL" id="BAAAQA010000025">
    <property type="protein sequence ID" value="GAA2121084.1"/>
    <property type="molecule type" value="Genomic_DNA"/>
</dbReference>
<feature type="domain" description="Bacterial bifunctional deaminase-reductase C-terminal" evidence="1">
    <location>
        <begin position="4"/>
        <end position="171"/>
    </location>
</feature>
<dbReference type="PANTHER" id="PTHR38011">
    <property type="entry name" value="DIHYDROFOLATE REDUCTASE FAMILY PROTEIN (AFU_ORTHOLOGUE AFUA_8G06820)"/>
    <property type="match status" value="1"/>
</dbReference>
<evidence type="ECO:0000313" key="3">
    <source>
        <dbReference type="Proteomes" id="UP001500166"/>
    </source>
</evidence>